<keyword evidence="4" id="KW-1185">Reference proteome</keyword>
<feature type="region of interest" description="Disordered" evidence="1">
    <location>
        <begin position="1"/>
        <end position="59"/>
    </location>
</feature>
<evidence type="ECO:0000256" key="2">
    <source>
        <dbReference type="SAM" id="Phobius"/>
    </source>
</evidence>
<proteinExistence type="predicted"/>
<evidence type="ECO:0000313" key="3">
    <source>
        <dbReference type="EMBL" id="KAH7425141.1"/>
    </source>
</evidence>
<comment type="caution">
    <text evidence="3">The sequence shown here is derived from an EMBL/GenBank/DDBJ whole genome shotgun (WGS) entry which is preliminary data.</text>
</comment>
<organism evidence="3 4">
    <name type="scientific">Ceratopteris richardii</name>
    <name type="common">Triangle waterfern</name>
    <dbReference type="NCBI Taxonomy" id="49495"/>
    <lineage>
        <taxon>Eukaryota</taxon>
        <taxon>Viridiplantae</taxon>
        <taxon>Streptophyta</taxon>
        <taxon>Embryophyta</taxon>
        <taxon>Tracheophyta</taxon>
        <taxon>Polypodiopsida</taxon>
        <taxon>Polypodiidae</taxon>
        <taxon>Polypodiales</taxon>
        <taxon>Pteridineae</taxon>
        <taxon>Pteridaceae</taxon>
        <taxon>Parkerioideae</taxon>
        <taxon>Ceratopteris</taxon>
    </lineage>
</organism>
<feature type="compositionally biased region" description="Basic and acidic residues" evidence="1">
    <location>
        <begin position="1"/>
        <end position="11"/>
    </location>
</feature>
<reference evidence="3" key="1">
    <citation type="submission" date="2021-08" db="EMBL/GenBank/DDBJ databases">
        <title>WGS assembly of Ceratopteris richardii.</title>
        <authorList>
            <person name="Marchant D.B."/>
            <person name="Chen G."/>
            <person name="Jenkins J."/>
            <person name="Shu S."/>
            <person name="Leebens-Mack J."/>
            <person name="Grimwood J."/>
            <person name="Schmutz J."/>
            <person name="Soltis P."/>
            <person name="Soltis D."/>
            <person name="Chen Z.-H."/>
        </authorList>
    </citation>
    <scope>NUCLEOTIDE SEQUENCE</scope>
    <source>
        <strain evidence="3">Whitten #5841</strain>
        <tissue evidence="3">Leaf</tissue>
    </source>
</reference>
<accession>A0A8T2TNS4</accession>
<keyword evidence="2" id="KW-1133">Transmembrane helix</keyword>
<feature type="compositionally biased region" description="Polar residues" evidence="1">
    <location>
        <begin position="29"/>
        <end position="55"/>
    </location>
</feature>
<dbReference type="Proteomes" id="UP000825935">
    <property type="component" value="Chromosome 11"/>
</dbReference>
<evidence type="ECO:0000313" key="4">
    <source>
        <dbReference type="Proteomes" id="UP000825935"/>
    </source>
</evidence>
<sequence length="205" mass="23646">MQKSEVAHQESDPSEPSFIRSLPPRVVTRTKSFTAQSTRRASDSSFQANNTTGGARNSFRDRAISFDGYPRERLTPAANTLSSHLYYPADREVELVGAHHNVKELSPERELFNSIMPPMKEHVEKKRGISTSTQHAPGRPLSPTSNTHPSQCRILLACKRWCYRRRRFLVWVSLPFCVALAAMVWYHHAKHAREMARKKSKRWWF</sequence>
<gene>
    <name evidence="3" type="ORF">KP509_11G041500</name>
</gene>
<dbReference type="EMBL" id="CM035416">
    <property type="protein sequence ID" value="KAH7425141.1"/>
    <property type="molecule type" value="Genomic_DNA"/>
</dbReference>
<dbReference type="AlphaFoldDB" id="A0A8T2TNS4"/>
<protein>
    <submittedName>
        <fullName evidence="3">Uncharacterized protein</fullName>
    </submittedName>
</protein>
<evidence type="ECO:0000256" key="1">
    <source>
        <dbReference type="SAM" id="MobiDB-lite"/>
    </source>
</evidence>
<keyword evidence="2" id="KW-0472">Membrane</keyword>
<feature type="transmembrane region" description="Helical" evidence="2">
    <location>
        <begin position="168"/>
        <end position="189"/>
    </location>
</feature>
<keyword evidence="2" id="KW-0812">Transmembrane</keyword>
<name>A0A8T2TNS4_CERRI</name>